<feature type="domain" description="MobA-like NTP transferase" evidence="4">
    <location>
        <begin position="2"/>
        <end position="125"/>
    </location>
</feature>
<organism evidence="5 6">
    <name type="scientific">Brevundimonas staleyi</name>
    <dbReference type="NCBI Taxonomy" id="74326"/>
    <lineage>
        <taxon>Bacteria</taxon>
        <taxon>Pseudomonadati</taxon>
        <taxon>Pseudomonadota</taxon>
        <taxon>Alphaproteobacteria</taxon>
        <taxon>Caulobacterales</taxon>
        <taxon>Caulobacteraceae</taxon>
        <taxon>Brevundimonas</taxon>
    </lineage>
</organism>
<dbReference type="InterPro" id="IPR025877">
    <property type="entry name" value="MobA-like_NTP_Trfase"/>
</dbReference>
<evidence type="ECO:0000256" key="3">
    <source>
        <dbReference type="ARBA" id="ARBA00022842"/>
    </source>
</evidence>
<dbReference type="GO" id="GO:0016779">
    <property type="term" value="F:nucleotidyltransferase activity"/>
    <property type="evidence" value="ECO:0007669"/>
    <property type="project" value="UniProtKB-KW"/>
</dbReference>
<dbReference type="InterPro" id="IPR054913">
    <property type="entry name" value="MurNAcPUrMurU"/>
</dbReference>
<comment type="caution">
    <text evidence="5">The sequence shown here is derived from an EMBL/GenBank/DDBJ whole genome shotgun (WGS) entry which is preliminary data.</text>
</comment>
<keyword evidence="2 5" id="KW-0548">Nucleotidyltransferase</keyword>
<evidence type="ECO:0000313" key="5">
    <source>
        <dbReference type="EMBL" id="MFC5344098.1"/>
    </source>
</evidence>
<evidence type="ECO:0000259" key="4">
    <source>
        <dbReference type="Pfam" id="PF12804"/>
    </source>
</evidence>
<reference evidence="6" key="1">
    <citation type="journal article" date="2019" name="Int. J. Syst. Evol. Microbiol.">
        <title>The Global Catalogue of Microorganisms (GCM) 10K type strain sequencing project: providing services to taxonomists for standard genome sequencing and annotation.</title>
        <authorList>
            <consortium name="The Broad Institute Genomics Platform"/>
            <consortium name="The Broad Institute Genome Sequencing Center for Infectious Disease"/>
            <person name="Wu L."/>
            <person name="Ma J."/>
        </authorList>
    </citation>
    <scope>NUCLEOTIDE SEQUENCE [LARGE SCALE GENOMIC DNA]</scope>
    <source>
        <strain evidence="6">JCM 12125</strain>
    </source>
</reference>
<dbReference type="Gene3D" id="3.90.550.10">
    <property type="entry name" value="Spore Coat Polysaccharide Biosynthesis Protein SpsA, Chain A"/>
    <property type="match status" value="1"/>
</dbReference>
<dbReference type="CDD" id="cd06422">
    <property type="entry name" value="NTP_transferase_like_1"/>
    <property type="match status" value="1"/>
</dbReference>
<evidence type="ECO:0000256" key="2">
    <source>
        <dbReference type="ARBA" id="ARBA00022695"/>
    </source>
</evidence>
<dbReference type="Proteomes" id="UP001596152">
    <property type="component" value="Unassembled WGS sequence"/>
</dbReference>
<sequence>MVLAAGLGTRMRPLTDDRPKALVEVGGRALIDHVLDRLSDAGVERAVVNVHWFADRLEAHLAARGRGPQIEISDERAELLETGGGLKKAHPLLGDEPVFVVNIDSVWTGGETADWAAELIRLWDPTKMDACLLLAKREGSIGFEGDGDFFLGDDGKLTFRGEAPSAPFAYMGVHITRPDYADGGPDGPFSLSPLWRASAAAGRLYGCVLDGDWMHVGDPQARDEAEIRLAGG</sequence>
<dbReference type="PANTHER" id="PTHR43584">
    <property type="entry name" value="NUCLEOTIDYL TRANSFERASE"/>
    <property type="match status" value="1"/>
</dbReference>
<keyword evidence="3" id="KW-0460">Magnesium</keyword>
<dbReference type="Pfam" id="PF12804">
    <property type="entry name" value="NTP_transf_3"/>
    <property type="match status" value="1"/>
</dbReference>
<keyword evidence="6" id="KW-1185">Reference proteome</keyword>
<evidence type="ECO:0000313" key="6">
    <source>
        <dbReference type="Proteomes" id="UP001596152"/>
    </source>
</evidence>
<dbReference type="EMBL" id="JBHSLF010000018">
    <property type="protein sequence ID" value="MFC5344098.1"/>
    <property type="molecule type" value="Genomic_DNA"/>
</dbReference>
<dbReference type="NCBIfam" id="NF045697">
    <property type="entry name" value="MurNAcPUrMurU"/>
    <property type="match status" value="1"/>
</dbReference>
<gene>
    <name evidence="5" type="primary">murU</name>
    <name evidence="5" type="ORF">ACFPIE_09250</name>
</gene>
<protein>
    <submittedName>
        <fullName evidence="5">N-acetylmuramate alpha-1-phosphate uridylyltransferase MurU</fullName>
        <ecNumber evidence="5">2.7.7.99</ecNumber>
    </submittedName>
</protein>
<name>A0ABW0FT11_9CAUL</name>
<dbReference type="RefSeq" id="WP_374037358.1">
    <property type="nucleotide sequence ID" value="NZ_CP169082.1"/>
</dbReference>
<keyword evidence="1 5" id="KW-0808">Transferase</keyword>
<dbReference type="InterPro" id="IPR029044">
    <property type="entry name" value="Nucleotide-diphossugar_trans"/>
</dbReference>
<accession>A0ABW0FT11</accession>
<dbReference type="PANTHER" id="PTHR43584:SF8">
    <property type="entry name" value="N-ACETYLMURAMATE ALPHA-1-PHOSPHATE URIDYLYLTRANSFERASE"/>
    <property type="match status" value="1"/>
</dbReference>
<dbReference type="SUPFAM" id="SSF53448">
    <property type="entry name" value="Nucleotide-diphospho-sugar transferases"/>
    <property type="match status" value="1"/>
</dbReference>
<dbReference type="EC" id="2.7.7.99" evidence="5"/>
<evidence type="ECO:0000256" key="1">
    <source>
        <dbReference type="ARBA" id="ARBA00022679"/>
    </source>
</evidence>
<proteinExistence type="predicted"/>
<dbReference type="InterPro" id="IPR050065">
    <property type="entry name" value="GlmU-like"/>
</dbReference>